<dbReference type="AlphaFoldDB" id="A0A0D6PYT8"/>
<proteinExistence type="predicted"/>
<accession>A0A0D6PYT8</accession>
<organism evidence="3 4">
    <name type="scientific">Komagataeibacter europaeus NBRC 3261</name>
    <dbReference type="NCBI Taxonomy" id="1234669"/>
    <lineage>
        <taxon>Bacteria</taxon>
        <taxon>Pseudomonadati</taxon>
        <taxon>Pseudomonadota</taxon>
        <taxon>Alphaproteobacteria</taxon>
        <taxon>Acetobacterales</taxon>
        <taxon>Acetobacteraceae</taxon>
        <taxon>Komagataeibacter</taxon>
    </lineage>
</organism>
<reference evidence="3 4" key="1">
    <citation type="submission" date="2012-11" db="EMBL/GenBank/DDBJ databases">
        <title>Whole genome sequence of Gluconacetobacter europaeus NBRC3261.</title>
        <authorList>
            <person name="Azuma Y."/>
            <person name="Higashiura N."/>
            <person name="Hirakawa H."/>
            <person name="Matsushita K."/>
        </authorList>
    </citation>
    <scope>NUCLEOTIDE SEQUENCE [LARGE SCALE GENOMIC DNA]</scope>
    <source>
        <strain evidence="3 4">NBRC 3261</strain>
    </source>
</reference>
<feature type="domain" description="Phage head morphogenesis" evidence="2">
    <location>
        <begin position="57"/>
        <end position="173"/>
    </location>
</feature>
<dbReference type="InterPro" id="IPR006528">
    <property type="entry name" value="Phage_head_morphogenesis_dom"/>
</dbReference>
<sequence length="424" mass="46787">MPDSIAEAARLPPSEALAFFRQKLNVPTTHWTDLWQQAHARGFMVAGAAEQALLADLRKAVDQAIAGRLTIQEFRKEFDGIVARHGWAHTGKPGWRSDLIFNVNVSMANAAGRYARMTTPEALEMYPYWMYRHNACQHPRPLHLAWDGTILPANDPWFDTHFAPNGWRCHCEIVPVSRWMMRKRDWSVSERPALDLRPWRNPRTGQVIEVPAGIDPGFAYNPGKAWQAGQMPDIGPTLRPGRMPPATDAGPAQPAPGVTPTMPVPAEHSDQARQAAIIRLLEHPVGVVDAGELPDHVRQALGAKTSRVLLSGPTVEKQILHHPELTVTDYRQVPRVLSQPAVSAHSRNRHVMLLSHAGHLYRAVVKVTGDGEENYLQSFHRTTAEKARSALSKMQIFSGSLDDLEADAGDGENDAPGGPPGNPP</sequence>
<protein>
    <submittedName>
        <fullName evidence="3">Mu-like prophage FluMu F protein</fullName>
    </submittedName>
</protein>
<feature type="compositionally biased region" description="Acidic residues" evidence="1">
    <location>
        <begin position="402"/>
        <end position="413"/>
    </location>
</feature>
<dbReference type="Proteomes" id="UP000032675">
    <property type="component" value="Unassembled WGS sequence"/>
</dbReference>
<comment type="caution">
    <text evidence="3">The sequence shown here is derived from an EMBL/GenBank/DDBJ whole genome shotgun (WGS) entry which is preliminary data.</text>
</comment>
<feature type="region of interest" description="Disordered" evidence="1">
    <location>
        <begin position="401"/>
        <end position="424"/>
    </location>
</feature>
<dbReference type="EMBL" id="BANI01000065">
    <property type="protein sequence ID" value="GAN96482.1"/>
    <property type="molecule type" value="Genomic_DNA"/>
</dbReference>
<evidence type="ECO:0000313" key="3">
    <source>
        <dbReference type="EMBL" id="GAN96482.1"/>
    </source>
</evidence>
<evidence type="ECO:0000256" key="1">
    <source>
        <dbReference type="SAM" id="MobiDB-lite"/>
    </source>
</evidence>
<feature type="region of interest" description="Disordered" evidence="1">
    <location>
        <begin position="241"/>
        <end position="265"/>
    </location>
</feature>
<name>A0A0D6PYT8_KOMEU</name>
<evidence type="ECO:0000259" key="2">
    <source>
        <dbReference type="Pfam" id="PF04233"/>
    </source>
</evidence>
<dbReference type="Pfam" id="PF04233">
    <property type="entry name" value="Phage_Mu_F"/>
    <property type="match status" value="1"/>
</dbReference>
<dbReference type="RefSeq" id="WP_048851179.1">
    <property type="nucleotide sequence ID" value="NZ_BANI01000065.1"/>
</dbReference>
<evidence type="ECO:0000313" key="4">
    <source>
        <dbReference type="Proteomes" id="UP000032675"/>
    </source>
</evidence>
<gene>
    <name evidence="3" type="ORF">Geu3261_0071_003</name>
</gene>